<sequence length="186" mass="20941">MLEQELASIIKFTLDRAGNPSPYYWNVQENFCVPAAYFPTPEIMTGGETLRTYSMDYAWYIMFFHHTAQEAYALGLSVLTAIKGSRNLIPLITETGEPAGGKLRIDDPSLKILDDGAAQLTLNWRSRRPYDMTEVTKMQTFEVEGWKNPDIYIERVIPAAFAEAITHCKTMYPTPPQNAGTIPGKP</sequence>
<comment type="caution">
    <text evidence="1">The sequence shown here is derived from an EMBL/GenBank/DDBJ whole genome shotgun (WGS) entry which is preliminary data.</text>
</comment>
<organism evidence="1 2">
    <name type="scientific">Mediterraneibacter gnavus</name>
    <name type="common">Ruminococcus gnavus</name>
    <dbReference type="NCBI Taxonomy" id="33038"/>
    <lineage>
        <taxon>Bacteria</taxon>
        <taxon>Bacillati</taxon>
        <taxon>Bacillota</taxon>
        <taxon>Clostridia</taxon>
        <taxon>Lachnospirales</taxon>
        <taxon>Lachnospiraceae</taxon>
        <taxon>Mediterraneibacter</taxon>
    </lineage>
</organism>
<gene>
    <name evidence="1" type="ORF">DWX36_09685</name>
</gene>
<evidence type="ECO:0000313" key="2">
    <source>
        <dbReference type="Proteomes" id="UP000283834"/>
    </source>
</evidence>
<evidence type="ECO:0000313" key="1">
    <source>
        <dbReference type="EMBL" id="RGT38396.1"/>
    </source>
</evidence>
<dbReference type="Proteomes" id="UP000283834">
    <property type="component" value="Unassembled WGS sequence"/>
</dbReference>
<dbReference type="AlphaFoldDB" id="A0A412NHA7"/>
<dbReference type="RefSeq" id="WP_118046914.1">
    <property type="nucleotide sequence ID" value="NZ_QRWQ01000008.1"/>
</dbReference>
<name>A0A412NHA7_MEDGN</name>
<proteinExistence type="predicted"/>
<accession>A0A412NHA7</accession>
<reference evidence="1 2" key="1">
    <citation type="submission" date="2018-08" db="EMBL/GenBank/DDBJ databases">
        <title>A genome reference for cultivated species of the human gut microbiota.</title>
        <authorList>
            <person name="Zou Y."/>
            <person name="Xue W."/>
            <person name="Luo G."/>
        </authorList>
    </citation>
    <scope>NUCLEOTIDE SEQUENCE [LARGE SCALE GENOMIC DNA]</scope>
    <source>
        <strain evidence="1 2">AF19-16AC</strain>
    </source>
</reference>
<dbReference type="EMBL" id="QRWQ01000008">
    <property type="protein sequence ID" value="RGT38396.1"/>
    <property type="molecule type" value="Genomic_DNA"/>
</dbReference>
<protein>
    <submittedName>
        <fullName evidence="1">Uncharacterized protein</fullName>
    </submittedName>
</protein>